<dbReference type="SUPFAM" id="SSF54060">
    <property type="entry name" value="His-Me finger endonucleases"/>
    <property type="match status" value="1"/>
</dbReference>
<keyword evidence="1" id="KW-0175">Coiled coil</keyword>
<sequence length="183" mass="21549">MDIKVDFKAKENDEIFYKPLTANRRYKFIYIICPDCGSKRWIRPCDIKSKRCSKCSSLYNLSKISKGNGKFKLNGYYVVKLIPDHPYFAMAFKNGYILEHRLIMAQQMGRLLTKNEIVHHRDRNKINNIPDNLKLVTRYNHRETENNDIVELMNKVKNLEAENKRLRIIINGNYSSSRGCLSI</sequence>
<evidence type="ECO:0000313" key="3">
    <source>
        <dbReference type="EMBL" id="QJA97858.1"/>
    </source>
</evidence>
<keyword evidence="3" id="KW-0378">Hydrolase</keyword>
<dbReference type="InterPro" id="IPR044925">
    <property type="entry name" value="His-Me_finger_sf"/>
</dbReference>
<reference evidence="3" key="1">
    <citation type="submission" date="2020-03" db="EMBL/GenBank/DDBJ databases">
        <title>The deep terrestrial virosphere.</title>
        <authorList>
            <person name="Holmfeldt K."/>
            <person name="Nilsson E."/>
            <person name="Simone D."/>
            <person name="Lopez-Fernandez M."/>
            <person name="Wu X."/>
            <person name="de Brujin I."/>
            <person name="Lundin D."/>
            <person name="Andersson A."/>
            <person name="Bertilsson S."/>
            <person name="Dopson M."/>
        </authorList>
    </citation>
    <scope>NUCLEOTIDE SEQUENCE</scope>
    <source>
        <strain evidence="3">MM415B05890</strain>
    </source>
</reference>
<evidence type="ECO:0000259" key="2">
    <source>
        <dbReference type="Pfam" id="PF13392"/>
    </source>
</evidence>
<accession>A0A6M3LZ09</accession>
<keyword evidence="3" id="KW-0255">Endonuclease</keyword>
<feature type="domain" description="HNH nuclease" evidence="2">
    <location>
        <begin position="100"/>
        <end position="140"/>
    </location>
</feature>
<dbReference type="EMBL" id="MT143531">
    <property type="protein sequence ID" value="QJA97858.1"/>
    <property type="molecule type" value="Genomic_DNA"/>
</dbReference>
<organism evidence="3">
    <name type="scientific">viral metagenome</name>
    <dbReference type="NCBI Taxonomy" id="1070528"/>
    <lineage>
        <taxon>unclassified sequences</taxon>
        <taxon>metagenomes</taxon>
        <taxon>organismal metagenomes</taxon>
    </lineage>
</organism>
<proteinExistence type="predicted"/>
<name>A0A6M3LZ09_9ZZZZ</name>
<dbReference type="AlphaFoldDB" id="A0A6M3LZ09"/>
<keyword evidence="3" id="KW-0540">Nuclease</keyword>
<dbReference type="InterPro" id="IPR003615">
    <property type="entry name" value="HNH_nuc"/>
</dbReference>
<protein>
    <submittedName>
        <fullName evidence="3">Putative homing endonuclease</fullName>
    </submittedName>
</protein>
<dbReference type="GO" id="GO:0004519">
    <property type="term" value="F:endonuclease activity"/>
    <property type="evidence" value="ECO:0007669"/>
    <property type="project" value="UniProtKB-KW"/>
</dbReference>
<feature type="coiled-coil region" evidence="1">
    <location>
        <begin position="142"/>
        <end position="169"/>
    </location>
</feature>
<evidence type="ECO:0000256" key="1">
    <source>
        <dbReference type="SAM" id="Coils"/>
    </source>
</evidence>
<dbReference type="Gene3D" id="3.90.75.20">
    <property type="match status" value="1"/>
</dbReference>
<gene>
    <name evidence="3" type="ORF">MM415B05890_0004</name>
</gene>
<dbReference type="Pfam" id="PF13392">
    <property type="entry name" value="HNH_3"/>
    <property type="match status" value="1"/>
</dbReference>